<dbReference type="EMBL" id="JXSX01000001">
    <property type="protein sequence ID" value="KIR65174.1"/>
    <property type="molecule type" value="Genomic_DNA"/>
</dbReference>
<evidence type="ECO:0000256" key="1">
    <source>
        <dbReference type="SAM" id="SignalP"/>
    </source>
</evidence>
<evidence type="ECO:0000313" key="3">
    <source>
        <dbReference type="Proteomes" id="UP000032254"/>
    </source>
</evidence>
<dbReference type="PATRIC" id="fig|47853.6.peg.1428"/>
<dbReference type="SUPFAM" id="SSF51445">
    <property type="entry name" value="(Trans)glycosidases"/>
    <property type="match status" value="1"/>
</dbReference>
<dbReference type="Proteomes" id="UP000032254">
    <property type="component" value="Unassembled WGS sequence"/>
</dbReference>
<sequence>MRHRATSRLLAGLTVVAVTAVGTGRPAAADPAAGAPPAAAAQITTAQLSATTAGRVTTAVAPAVVASQSKTGLAVMSPWSLRPAVEPNLTDAQRVAFEDQMINDLVEAKVKTVRLEIAAPGETAVDFTLYRRLIDKLPSDVKVIAVLNFALVEGGVSNSGVPASEPYLYQLQDSVAVSQYPEYGTTTKFMKVWIDKALSVVTTFGSRLAAVEVLNEANKLYHPGTAAHPGPYVVPGDAYGRLIGKFYRYCRLAGSKPCGSTVKVITHGMHPGMDGGDSGTANDDTNHLSGVLSSASVAAFRSANGGAWPFDGIGYHPYPFAMGLSLPGGYANTATSTLLAGINGRLDAVRAVLTAAGVPQSTSLFWLTEVGFNSNDVSASTLEEKEAKQGQYVKDVFTALANRADTAQAIWYRYHQGNADAPAENWGLVAHTDRVYSNLPPRYKRAYCDFVWERGVGATEHCPRPKEVVWRTRFNNVLYPVSYWEMPQYVVDAGASYPSWQLQQDIGGQVKQLSGYCSPIDPYGCSTSDYSRFPVPSARDASARFRVRFTGLGGTGPWSDWLSYAPLIGSGAGVYGPASGATLNFKTQYVSFPVAVPTQWLRDNPGGQPFMRFHQNTANGGWVRLWSRPSMPSTPANFQETADHVLYVFNLSVTADSSRSFTAGPVQFLFGIAPAACATDVAQCLPTNTAETITYSFNHS</sequence>
<evidence type="ECO:0000313" key="2">
    <source>
        <dbReference type="EMBL" id="KIR65174.1"/>
    </source>
</evidence>
<dbReference type="RefSeq" id="WP_043961947.1">
    <property type="nucleotide sequence ID" value="NZ_JBIAOP010000001.1"/>
</dbReference>
<dbReference type="Gene3D" id="3.20.20.80">
    <property type="entry name" value="Glycosidases"/>
    <property type="match status" value="1"/>
</dbReference>
<comment type="caution">
    <text evidence="2">The sequence shown here is derived from an EMBL/GenBank/DDBJ whole genome shotgun (WGS) entry which is preliminary data.</text>
</comment>
<keyword evidence="3" id="KW-1185">Reference proteome</keyword>
<dbReference type="OrthoDB" id="5242547at2"/>
<feature type="chain" id="PRO_5039537794" evidence="1">
    <location>
        <begin position="21"/>
        <end position="700"/>
    </location>
</feature>
<reference evidence="2 3" key="1">
    <citation type="submission" date="2015-01" db="EMBL/GenBank/DDBJ databases">
        <title>Sequencing and annotation of Micromonospora carbonacea strain JXNU-1 genome.</title>
        <authorList>
            <person name="Long Z."/>
            <person name="Huang Y."/>
            <person name="Jiang Y."/>
        </authorList>
    </citation>
    <scope>NUCLEOTIDE SEQUENCE [LARGE SCALE GENOMIC DNA]</scope>
    <source>
        <strain evidence="2 3">JXNU-1</strain>
    </source>
</reference>
<protein>
    <submittedName>
        <fullName evidence="2">Uncharacterized protein</fullName>
    </submittedName>
</protein>
<keyword evidence="1" id="KW-0732">Signal</keyword>
<organism evidence="2 3">
    <name type="scientific">Micromonospora haikouensis</name>
    <dbReference type="NCBI Taxonomy" id="686309"/>
    <lineage>
        <taxon>Bacteria</taxon>
        <taxon>Bacillati</taxon>
        <taxon>Actinomycetota</taxon>
        <taxon>Actinomycetes</taxon>
        <taxon>Micromonosporales</taxon>
        <taxon>Micromonosporaceae</taxon>
        <taxon>Micromonospora</taxon>
    </lineage>
</organism>
<name>A0A0D0X2S0_9ACTN</name>
<accession>A0A0D0X2S0</accession>
<dbReference type="InterPro" id="IPR017853">
    <property type="entry name" value="GH"/>
</dbReference>
<dbReference type="GeneID" id="301303837"/>
<gene>
    <name evidence="2" type="ORF">TK50_06710</name>
</gene>
<dbReference type="AlphaFoldDB" id="A0A0D0X2S0"/>
<proteinExistence type="predicted"/>
<feature type="signal peptide" evidence="1">
    <location>
        <begin position="1"/>
        <end position="20"/>
    </location>
</feature>